<dbReference type="Pfam" id="PF09838">
    <property type="entry name" value="DUF2065"/>
    <property type="match status" value="1"/>
</dbReference>
<dbReference type="RefSeq" id="WP_244450584.1">
    <property type="nucleotide sequence ID" value="NZ_CP083239.1"/>
</dbReference>
<dbReference type="KEGG" id="apol:K9D25_09410"/>
<keyword evidence="1" id="KW-1133">Transmembrane helix</keyword>
<evidence type="ECO:0000313" key="3">
    <source>
        <dbReference type="EMBL" id="UOK72890.1"/>
    </source>
</evidence>
<sequence length="61" mass="6255">MYDFIVALGLVLVIEGLALAVAPAAVRRSAEAIAQLSDSPLRVAGLIGAVLGLALVWIIRG</sequence>
<keyword evidence="5" id="KW-1185">Reference proteome</keyword>
<dbReference type="Proteomes" id="UP001224682">
    <property type="component" value="Unassembled WGS sequence"/>
</dbReference>
<protein>
    <submittedName>
        <fullName evidence="3">DUF2065 domain-containing protein</fullName>
    </submittedName>
    <submittedName>
        <fullName evidence="2">Uncharacterized protein YjeT (DUF2065 family)</fullName>
    </submittedName>
</protein>
<gene>
    <name evidence="2" type="ORF">J2S75_002935</name>
    <name evidence="3" type="ORF">K9D25_09410</name>
</gene>
<keyword evidence="1" id="KW-0472">Membrane</keyword>
<proteinExistence type="predicted"/>
<dbReference type="PANTHER" id="PTHR38602">
    <property type="entry name" value="INNER MEMBRANE PROTEIN-RELATED"/>
    <property type="match status" value="1"/>
</dbReference>
<dbReference type="EMBL" id="CP083239">
    <property type="protein sequence ID" value="UOK72890.1"/>
    <property type="molecule type" value="Genomic_DNA"/>
</dbReference>
<dbReference type="AlphaFoldDB" id="A0A9E7D712"/>
<evidence type="ECO:0000313" key="2">
    <source>
        <dbReference type="EMBL" id="MDQ0303899.1"/>
    </source>
</evidence>
<dbReference type="InterPro" id="IPR019201">
    <property type="entry name" value="DUF2065"/>
</dbReference>
<dbReference type="Proteomes" id="UP000831684">
    <property type="component" value="Chromosome"/>
</dbReference>
<organism evidence="3 4">
    <name type="scientific">Ancylobacter polymorphus</name>
    <dbReference type="NCBI Taxonomy" id="223390"/>
    <lineage>
        <taxon>Bacteria</taxon>
        <taxon>Pseudomonadati</taxon>
        <taxon>Pseudomonadota</taxon>
        <taxon>Alphaproteobacteria</taxon>
        <taxon>Hyphomicrobiales</taxon>
        <taxon>Xanthobacteraceae</taxon>
        <taxon>Ancylobacter</taxon>
    </lineage>
</organism>
<name>A0A9E7D712_9HYPH</name>
<accession>A0A9E7D712</accession>
<reference evidence="2 5" key="2">
    <citation type="submission" date="2023-07" db="EMBL/GenBank/DDBJ databases">
        <title>Genomic Encyclopedia of Type Strains, Phase IV (KMG-IV): sequencing the most valuable type-strain genomes for metagenomic binning, comparative biology and taxonomic classification.</title>
        <authorList>
            <person name="Goeker M."/>
        </authorList>
    </citation>
    <scope>NUCLEOTIDE SEQUENCE [LARGE SCALE GENOMIC DNA]</scope>
    <source>
        <strain evidence="2 5">DSM 2457</strain>
    </source>
</reference>
<evidence type="ECO:0000256" key="1">
    <source>
        <dbReference type="SAM" id="Phobius"/>
    </source>
</evidence>
<dbReference type="PANTHER" id="PTHR38602:SF1">
    <property type="entry name" value="INNER MEMBRANE PROTEIN"/>
    <property type="match status" value="1"/>
</dbReference>
<feature type="transmembrane region" description="Helical" evidence="1">
    <location>
        <begin position="42"/>
        <end position="59"/>
    </location>
</feature>
<evidence type="ECO:0000313" key="5">
    <source>
        <dbReference type="Proteomes" id="UP001224682"/>
    </source>
</evidence>
<evidence type="ECO:0000313" key="4">
    <source>
        <dbReference type="Proteomes" id="UP000831684"/>
    </source>
</evidence>
<dbReference type="EMBL" id="JAUSUI010000006">
    <property type="protein sequence ID" value="MDQ0303899.1"/>
    <property type="molecule type" value="Genomic_DNA"/>
</dbReference>
<reference evidence="3" key="1">
    <citation type="submission" date="2021-09" db="EMBL/GenBank/DDBJ databases">
        <title>Network and meta-omics reveal the key degrader and cooperation patterns in an efficient 1,4-dioxane-degrading microbial community.</title>
        <authorList>
            <person name="Dai C."/>
        </authorList>
    </citation>
    <scope>NUCLEOTIDE SEQUENCE</scope>
    <source>
        <strain evidence="3">ZM13</strain>
    </source>
</reference>
<keyword evidence="1" id="KW-0812">Transmembrane</keyword>